<sequence>MAVLIPTPRFYLVLLVVAGVSTGNVFPPEQKESETAVENNASVTTTVAISVIVLVCLICAILYCAGTPIVHRDPLPPWAFYIQPHPNLVSHGFNSVSDGLTITNPTTVVRHRNGSFETDGARWSGGISGGKHVFEIIWPEVYRGTTATVGVGSLNAPLFLKPKGPLVGNDKLSRGLDISSKRVIQSGKPVKRCCGSNGLIPQQFFMYVDADSGNVGFGSAAEFWGFPITGIPKDLYPLYVMTGVSISGAHVQVMYRGTAPDANVPGPAAPQVFIVQQPAQIQMPVTVVLPPSDGNQKY</sequence>
<evidence type="ECO:0000313" key="4">
    <source>
        <dbReference type="Proteomes" id="UP001634394"/>
    </source>
</evidence>
<gene>
    <name evidence="3" type="ORF">ACJMK2_021772</name>
</gene>
<evidence type="ECO:0000313" key="3">
    <source>
        <dbReference type="EMBL" id="KAL3836339.1"/>
    </source>
</evidence>
<evidence type="ECO:0000256" key="2">
    <source>
        <dbReference type="SAM" id="SignalP"/>
    </source>
</evidence>
<comment type="caution">
    <text evidence="3">The sequence shown here is derived from an EMBL/GenBank/DDBJ whole genome shotgun (WGS) entry which is preliminary data.</text>
</comment>
<keyword evidence="4" id="KW-1185">Reference proteome</keyword>
<keyword evidence="1" id="KW-0812">Transmembrane</keyword>
<evidence type="ECO:0000256" key="1">
    <source>
        <dbReference type="SAM" id="Phobius"/>
    </source>
</evidence>
<feature type="chain" id="PRO_5044860232" evidence="2">
    <location>
        <begin position="24"/>
        <end position="298"/>
    </location>
</feature>
<dbReference type="EMBL" id="JBJQND010000018">
    <property type="protein sequence ID" value="KAL3836339.1"/>
    <property type="molecule type" value="Genomic_DNA"/>
</dbReference>
<dbReference type="InterPro" id="IPR050672">
    <property type="entry name" value="FBXO45-Fsn/SPSB_families"/>
</dbReference>
<protein>
    <submittedName>
        <fullName evidence="3">Uncharacterized protein</fullName>
    </submittedName>
</protein>
<dbReference type="InterPro" id="IPR013320">
    <property type="entry name" value="ConA-like_dom_sf"/>
</dbReference>
<keyword evidence="1" id="KW-1133">Transmembrane helix</keyword>
<dbReference type="PANTHER" id="PTHR12245:SF15">
    <property type="entry name" value="SPRY DOMAIN-CONTAINING SOCS BOX PROTEIN 2-LIKE ISOFORM X1"/>
    <property type="match status" value="1"/>
</dbReference>
<accession>A0ABD3TH34</accession>
<feature type="transmembrane region" description="Helical" evidence="1">
    <location>
        <begin position="47"/>
        <end position="65"/>
    </location>
</feature>
<dbReference type="PANTHER" id="PTHR12245">
    <property type="entry name" value="SPRY DOMAIN CONTAINING SOCS BOX PROTEIN"/>
    <property type="match status" value="1"/>
</dbReference>
<keyword evidence="2" id="KW-0732">Signal</keyword>
<proteinExistence type="predicted"/>
<dbReference type="InterPro" id="IPR043136">
    <property type="entry name" value="B30.2/SPRY_sf"/>
</dbReference>
<organism evidence="3 4">
    <name type="scientific">Sinanodonta woodiana</name>
    <name type="common">Chinese pond mussel</name>
    <name type="synonym">Anodonta woodiana</name>
    <dbReference type="NCBI Taxonomy" id="1069815"/>
    <lineage>
        <taxon>Eukaryota</taxon>
        <taxon>Metazoa</taxon>
        <taxon>Spiralia</taxon>
        <taxon>Lophotrochozoa</taxon>
        <taxon>Mollusca</taxon>
        <taxon>Bivalvia</taxon>
        <taxon>Autobranchia</taxon>
        <taxon>Heteroconchia</taxon>
        <taxon>Palaeoheterodonta</taxon>
        <taxon>Unionida</taxon>
        <taxon>Unionoidea</taxon>
        <taxon>Unionidae</taxon>
        <taxon>Unioninae</taxon>
        <taxon>Sinanodonta</taxon>
    </lineage>
</organism>
<dbReference type="AlphaFoldDB" id="A0ABD3TH34"/>
<feature type="signal peptide" evidence="2">
    <location>
        <begin position="1"/>
        <end position="23"/>
    </location>
</feature>
<dbReference type="Gene3D" id="2.60.120.920">
    <property type="match status" value="1"/>
</dbReference>
<keyword evidence="1" id="KW-0472">Membrane</keyword>
<dbReference type="Proteomes" id="UP001634394">
    <property type="component" value="Unassembled WGS sequence"/>
</dbReference>
<reference evidence="3 4" key="1">
    <citation type="submission" date="2024-11" db="EMBL/GenBank/DDBJ databases">
        <title>Chromosome-level genome assembly of the freshwater bivalve Anodonta woodiana.</title>
        <authorList>
            <person name="Chen X."/>
        </authorList>
    </citation>
    <scope>NUCLEOTIDE SEQUENCE [LARGE SCALE GENOMIC DNA]</scope>
    <source>
        <strain evidence="3">MN2024</strain>
        <tissue evidence="3">Gills</tissue>
    </source>
</reference>
<dbReference type="SUPFAM" id="SSF49899">
    <property type="entry name" value="Concanavalin A-like lectins/glucanases"/>
    <property type="match status" value="1"/>
</dbReference>
<name>A0ABD3TH34_SINWO</name>